<dbReference type="InterPro" id="IPR013785">
    <property type="entry name" value="Aldolase_TIM"/>
</dbReference>
<evidence type="ECO:0000313" key="1">
    <source>
        <dbReference type="EMBL" id="REG11766.1"/>
    </source>
</evidence>
<dbReference type="GO" id="GO:0004332">
    <property type="term" value="F:fructose-bisphosphate aldolase activity"/>
    <property type="evidence" value="ECO:0007669"/>
    <property type="project" value="InterPro"/>
</dbReference>
<dbReference type="PANTHER" id="PTHR47916:SF1">
    <property type="entry name" value="3-HYDROXY-5-PHOSPHONOOXYPENTANE-2,4-DIONE THIOLASE"/>
    <property type="match status" value="1"/>
</dbReference>
<protein>
    <submittedName>
        <fullName evidence="1">Class I fructose-bisphosphate aldolase/fructose-bisphosphate aldolase/2-amino-3,7-dideoxy-D-threo-hept-6-ulosonate synthase</fullName>
    </submittedName>
</protein>
<evidence type="ECO:0000313" key="2">
    <source>
        <dbReference type="Proteomes" id="UP000256388"/>
    </source>
</evidence>
<accession>A0A347ZQU8</accession>
<comment type="caution">
    <text evidence="1">The sequence shown here is derived from an EMBL/GenBank/DDBJ whole genome shotgun (WGS) entry which is preliminary data.</text>
</comment>
<proteinExistence type="predicted"/>
<reference evidence="1 2" key="1">
    <citation type="submission" date="2018-08" db="EMBL/GenBank/DDBJ databases">
        <title>Genomic Encyclopedia of Type Strains, Phase IV (KMG-IV): sequencing the most valuable type-strain genomes for metagenomic binning, comparative biology and taxonomic classification.</title>
        <authorList>
            <person name="Goeker M."/>
        </authorList>
    </citation>
    <scope>NUCLEOTIDE SEQUENCE [LARGE SCALE GENOMIC DNA]</scope>
    <source>
        <strain evidence="1 2">DSM 23923</strain>
    </source>
</reference>
<dbReference type="SMART" id="SM01133">
    <property type="entry name" value="DeoC"/>
    <property type="match status" value="1"/>
</dbReference>
<name>A0A347ZQU8_9CHLR</name>
<dbReference type="SUPFAM" id="SSF51569">
    <property type="entry name" value="Aldolase"/>
    <property type="match status" value="1"/>
</dbReference>
<dbReference type="InterPro" id="IPR002915">
    <property type="entry name" value="DeoC/FbaB/LacD_aldolase"/>
</dbReference>
<keyword evidence="2" id="KW-1185">Reference proteome</keyword>
<organism evidence="1 2">
    <name type="scientific">Pelolinea submarina</name>
    <dbReference type="NCBI Taxonomy" id="913107"/>
    <lineage>
        <taxon>Bacteria</taxon>
        <taxon>Bacillati</taxon>
        <taxon>Chloroflexota</taxon>
        <taxon>Anaerolineae</taxon>
        <taxon>Anaerolineales</taxon>
        <taxon>Anaerolineaceae</taxon>
        <taxon>Pelolinea</taxon>
    </lineage>
</organism>
<dbReference type="EMBL" id="QUMS01000001">
    <property type="protein sequence ID" value="REG11766.1"/>
    <property type="molecule type" value="Genomic_DNA"/>
</dbReference>
<dbReference type="InterPro" id="IPR041720">
    <property type="entry name" value="FbaB-like"/>
</dbReference>
<dbReference type="PIRSF" id="PIRSF038992">
    <property type="entry name" value="Aldolase_Ia"/>
    <property type="match status" value="1"/>
</dbReference>
<dbReference type="RefSeq" id="WP_116224881.1">
    <property type="nucleotide sequence ID" value="NZ_AP018437.1"/>
</dbReference>
<gene>
    <name evidence="1" type="ORF">DFR64_1658</name>
</gene>
<dbReference type="AlphaFoldDB" id="A0A347ZQU8"/>
<dbReference type="Proteomes" id="UP000256388">
    <property type="component" value="Unassembled WGS sequence"/>
</dbReference>
<dbReference type="InterPro" id="IPR050456">
    <property type="entry name" value="DeoC/FbaB_aldolase"/>
</dbReference>
<dbReference type="Pfam" id="PF01791">
    <property type="entry name" value="DeoC"/>
    <property type="match status" value="1"/>
</dbReference>
<dbReference type="OrthoDB" id="5915071at2"/>
<dbReference type="Gene3D" id="3.20.20.70">
    <property type="entry name" value="Aldolase class I"/>
    <property type="match status" value="1"/>
</dbReference>
<dbReference type="PANTHER" id="PTHR47916">
    <property type="entry name" value="FRUCTOSE-BISPHOSPHATE ALDOLASE CLASS 1"/>
    <property type="match status" value="1"/>
</dbReference>
<sequence length="259" mass="28299">MHEGKKRRLDRVFGADGKILVVAMDHAAYMPDAVIGLENPGAIIAKTMPAGADALLTTLGTLRKAGPEIGTSAVIMSVESFPQDIEEVVLQALRYDVDMIKVMVYPFDDTDPNNIWKFQKLATMADKWNLPIMAEVFPGGYPAKSEYLNFNKLSAALRVTAEAGADVIKTFFIEEDGYPKGYREIVENTQIPIVVLGGEKSDDPRPLLEKVKRSIDSGARGVAIGRNIWGHPRPDLITSAVAEIIHHNSSVETALGILK</sequence>